<protein>
    <submittedName>
        <fullName evidence="2">AhpD family alkylhydroperoxidase</fullName>
    </submittedName>
</protein>
<dbReference type="GO" id="GO:0051920">
    <property type="term" value="F:peroxiredoxin activity"/>
    <property type="evidence" value="ECO:0007669"/>
    <property type="project" value="InterPro"/>
</dbReference>
<dbReference type="Gene3D" id="1.20.1290.10">
    <property type="entry name" value="AhpD-like"/>
    <property type="match status" value="1"/>
</dbReference>
<dbReference type="AlphaFoldDB" id="A0A3R9PSN9"/>
<accession>A0A3R9PSN9</accession>
<name>A0A3R9PSN9_9BACT</name>
<dbReference type="InterPro" id="IPR029032">
    <property type="entry name" value="AhpD-like"/>
</dbReference>
<dbReference type="PANTHER" id="PTHR34846">
    <property type="entry name" value="4-CARBOXYMUCONOLACTONE DECARBOXYLASE FAMILY PROTEIN (AFU_ORTHOLOGUE AFUA_6G11590)"/>
    <property type="match status" value="1"/>
</dbReference>
<sequence length="158" mass="17139">MATDARIEFAEFEKIAPEARAALTALSKAVGDSGLDKALTELIKIRASQINGCTFCVQFHLNLARKFGVPQTKLDLVAVWRDAGIFNAREMVALAWTEALTHVTPAGVADEDFAAARKVFDESELVFLTAAVASINAWNRIAMAFRFSPPIPQENASA</sequence>
<reference evidence="2 3" key="1">
    <citation type="submission" date="2018-12" db="EMBL/GenBank/DDBJ databases">
        <title>Sequencing of bacterial isolates from soil warming experiment in Harvard Forest, Massachusetts, USA.</title>
        <authorList>
            <person name="Deangelis K."/>
        </authorList>
    </citation>
    <scope>NUCLEOTIDE SEQUENCE [LARGE SCALE GENOMIC DNA]</scope>
    <source>
        <strain evidence="2 3">EB153</strain>
    </source>
</reference>
<dbReference type="SUPFAM" id="SSF69118">
    <property type="entry name" value="AhpD-like"/>
    <property type="match status" value="1"/>
</dbReference>
<feature type="domain" description="Carboxymuconolactone decarboxylase-like" evidence="1">
    <location>
        <begin position="17"/>
        <end position="99"/>
    </location>
</feature>
<dbReference type="RefSeq" id="WP_125485590.1">
    <property type="nucleotide sequence ID" value="NZ_RSDW01000001.1"/>
</dbReference>
<dbReference type="OrthoDB" id="9806086at2"/>
<gene>
    <name evidence="2" type="ORF">EDE15_2586</name>
</gene>
<dbReference type="Pfam" id="PF02627">
    <property type="entry name" value="CMD"/>
    <property type="match status" value="1"/>
</dbReference>
<dbReference type="InterPro" id="IPR003779">
    <property type="entry name" value="CMD-like"/>
</dbReference>
<dbReference type="PANTHER" id="PTHR34846:SF7">
    <property type="entry name" value="BLL7811 PROTEIN"/>
    <property type="match status" value="1"/>
</dbReference>
<keyword evidence="2" id="KW-0560">Oxidoreductase</keyword>
<dbReference type="InterPro" id="IPR004675">
    <property type="entry name" value="AhpD_core"/>
</dbReference>
<evidence type="ECO:0000313" key="2">
    <source>
        <dbReference type="EMBL" id="RSL17058.1"/>
    </source>
</evidence>
<evidence type="ECO:0000259" key="1">
    <source>
        <dbReference type="Pfam" id="PF02627"/>
    </source>
</evidence>
<proteinExistence type="predicted"/>
<comment type="caution">
    <text evidence="2">The sequence shown here is derived from an EMBL/GenBank/DDBJ whole genome shotgun (WGS) entry which is preliminary data.</text>
</comment>
<keyword evidence="2" id="KW-0575">Peroxidase</keyword>
<dbReference type="Proteomes" id="UP000269669">
    <property type="component" value="Unassembled WGS sequence"/>
</dbReference>
<dbReference type="EMBL" id="RSDW01000001">
    <property type="protein sequence ID" value="RSL17058.1"/>
    <property type="molecule type" value="Genomic_DNA"/>
</dbReference>
<keyword evidence="3" id="KW-1185">Reference proteome</keyword>
<evidence type="ECO:0000313" key="3">
    <source>
        <dbReference type="Proteomes" id="UP000269669"/>
    </source>
</evidence>
<organism evidence="2 3">
    <name type="scientific">Edaphobacter aggregans</name>
    <dbReference type="NCBI Taxonomy" id="570835"/>
    <lineage>
        <taxon>Bacteria</taxon>
        <taxon>Pseudomonadati</taxon>
        <taxon>Acidobacteriota</taxon>
        <taxon>Terriglobia</taxon>
        <taxon>Terriglobales</taxon>
        <taxon>Acidobacteriaceae</taxon>
        <taxon>Edaphobacter</taxon>
    </lineage>
</organism>
<dbReference type="NCBIfam" id="TIGR00778">
    <property type="entry name" value="ahpD_dom"/>
    <property type="match status" value="1"/>
</dbReference>